<dbReference type="GO" id="GO:0034755">
    <property type="term" value="P:iron ion transmembrane transport"/>
    <property type="evidence" value="ECO:0007669"/>
    <property type="project" value="TreeGrafter"/>
</dbReference>
<gene>
    <name evidence="7" type="ORF">COU81_02385</name>
</gene>
<proteinExistence type="predicted"/>
<sequence length="428" mass="46723">MLEIRKKIKKFFKILGPGIITGAADDDPSGIATYTQTGAQFGYGPLWTSLFALPFVTAVQDACARIGAVSGRGLTAVIKKHYSKPALLITIGLVVIANTINIGANIGAMASAAQLLAPVNFAMLAIFFTTIILLLEISLSYKIYVRLLKICALSLFAYVVTVFLINHPWGTILRATFIPHIELNFEFFFIITAIFGTTISPYMFFWEASQEVEEEKEKHMIVGGEARVTKHFIRRIRIDNFIGMLASQIGVWSIIVVAATVLNANGIINVDSAADAARALEPLVDTFSNSGLLAKVIFAFGIIGLGMLSIPILSSSASYAVSEAFGWREGLNLKFRRGHGFYGIIIIATLVGLLINFIGINPIKALVLTAVINGVISVPLIYIIARISRNEKIMGEYKSSNISNTLIWTTFFIMLASVVLMFISFILH</sequence>
<feature type="transmembrane region" description="Helical" evidence="6">
    <location>
        <begin position="187"/>
        <end position="206"/>
    </location>
</feature>
<evidence type="ECO:0000256" key="1">
    <source>
        <dbReference type="ARBA" id="ARBA00004141"/>
    </source>
</evidence>
<name>A0A2M8KDX8_9BACT</name>
<organism evidence="7 8">
    <name type="scientific">Candidatus Portnoybacteria bacterium CG10_big_fil_rev_8_21_14_0_10_36_7</name>
    <dbReference type="NCBI Taxonomy" id="1974812"/>
    <lineage>
        <taxon>Bacteria</taxon>
        <taxon>Candidatus Portnoyibacteriota</taxon>
    </lineage>
</organism>
<dbReference type="EMBL" id="PFDW01000051">
    <property type="protein sequence ID" value="PJE58127.1"/>
    <property type="molecule type" value="Genomic_DNA"/>
</dbReference>
<evidence type="ECO:0000256" key="2">
    <source>
        <dbReference type="ARBA" id="ARBA00022448"/>
    </source>
</evidence>
<feature type="transmembrane region" description="Helical" evidence="6">
    <location>
        <begin position="366"/>
        <end position="385"/>
    </location>
</feature>
<feature type="transmembrane region" description="Helical" evidence="6">
    <location>
        <begin position="115"/>
        <end position="135"/>
    </location>
</feature>
<comment type="subcellular location">
    <subcellularLocation>
        <location evidence="1">Membrane</location>
        <topology evidence="1">Multi-pass membrane protein</topology>
    </subcellularLocation>
</comment>
<evidence type="ECO:0000256" key="3">
    <source>
        <dbReference type="ARBA" id="ARBA00022692"/>
    </source>
</evidence>
<dbReference type="GO" id="GO:0015086">
    <property type="term" value="F:cadmium ion transmembrane transporter activity"/>
    <property type="evidence" value="ECO:0007669"/>
    <property type="project" value="TreeGrafter"/>
</dbReference>
<dbReference type="InterPro" id="IPR001046">
    <property type="entry name" value="NRAMP_fam"/>
</dbReference>
<feature type="transmembrane region" description="Helical" evidence="6">
    <location>
        <begin position="147"/>
        <end position="167"/>
    </location>
</feature>
<comment type="caution">
    <text evidence="7">The sequence shown here is derived from an EMBL/GenBank/DDBJ whole genome shotgun (WGS) entry which is preliminary data.</text>
</comment>
<feature type="transmembrane region" description="Helical" evidence="6">
    <location>
        <begin position="296"/>
        <end position="321"/>
    </location>
</feature>
<reference evidence="8" key="1">
    <citation type="submission" date="2017-09" db="EMBL/GenBank/DDBJ databases">
        <title>Depth-based differentiation of microbial function through sediment-hosted aquifers and enrichment of novel symbionts in the deep terrestrial subsurface.</title>
        <authorList>
            <person name="Probst A.J."/>
            <person name="Ladd B."/>
            <person name="Jarett J.K."/>
            <person name="Geller-Mcgrath D.E."/>
            <person name="Sieber C.M.K."/>
            <person name="Emerson J.B."/>
            <person name="Anantharaman K."/>
            <person name="Thomas B.C."/>
            <person name="Malmstrom R."/>
            <person name="Stieglmeier M."/>
            <person name="Klingl A."/>
            <person name="Woyke T."/>
            <person name="Ryan C.M."/>
            <person name="Banfield J.F."/>
        </authorList>
    </citation>
    <scope>NUCLEOTIDE SEQUENCE [LARGE SCALE GENOMIC DNA]</scope>
</reference>
<evidence type="ECO:0000313" key="7">
    <source>
        <dbReference type="EMBL" id="PJE58127.1"/>
    </source>
</evidence>
<dbReference type="Pfam" id="PF01566">
    <property type="entry name" value="Nramp"/>
    <property type="match status" value="1"/>
</dbReference>
<evidence type="ECO:0000256" key="5">
    <source>
        <dbReference type="ARBA" id="ARBA00023136"/>
    </source>
</evidence>
<keyword evidence="5 6" id="KW-0472">Membrane</keyword>
<evidence type="ECO:0000256" key="6">
    <source>
        <dbReference type="SAM" id="Phobius"/>
    </source>
</evidence>
<evidence type="ECO:0000313" key="8">
    <source>
        <dbReference type="Proteomes" id="UP000231450"/>
    </source>
</evidence>
<dbReference type="Proteomes" id="UP000231450">
    <property type="component" value="Unassembled WGS sequence"/>
</dbReference>
<dbReference type="PANTHER" id="PTHR11706:SF33">
    <property type="entry name" value="NATURAL RESISTANCE-ASSOCIATED MACROPHAGE PROTEIN 2"/>
    <property type="match status" value="1"/>
</dbReference>
<dbReference type="AlphaFoldDB" id="A0A2M8KDX8"/>
<feature type="transmembrane region" description="Helical" evidence="6">
    <location>
        <begin position="86"/>
        <end position="109"/>
    </location>
</feature>
<keyword evidence="4 6" id="KW-1133">Transmembrane helix</keyword>
<accession>A0A2M8KDX8</accession>
<keyword evidence="2" id="KW-0813">Transport</keyword>
<feature type="transmembrane region" description="Helical" evidence="6">
    <location>
        <begin position="341"/>
        <end position="360"/>
    </location>
</feature>
<feature type="transmembrane region" description="Helical" evidence="6">
    <location>
        <begin position="406"/>
        <end position="427"/>
    </location>
</feature>
<protein>
    <submittedName>
        <fullName evidence="7">Iron transporter</fullName>
    </submittedName>
</protein>
<dbReference type="GO" id="GO:0005886">
    <property type="term" value="C:plasma membrane"/>
    <property type="evidence" value="ECO:0007669"/>
    <property type="project" value="TreeGrafter"/>
</dbReference>
<dbReference type="PANTHER" id="PTHR11706">
    <property type="entry name" value="SOLUTE CARRIER PROTEIN FAMILY 11 MEMBER"/>
    <property type="match status" value="1"/>
</dbReference>
<feature type="transmembrane region" description="Helical" evidence="6">
    <location>
        <begin position="241"/>
        <end position="262"/>
    </location>
</feature>
<dbReference type="GO" id="GO:0005384">
    <property type="term" value="F:manganese ion transmembrane transporter activity"/>
    <property type="evidence" value="ECO:0007669"/>
    <property type="project" value="TreeGrafter"/>
</dbReference>
<evidence type="ECO:0000256" key="4">
    <source>
        <dbReference type="ARBA" id="ARBA00022989"/>
    </source>
</evidence>
<keyword evidence="3 6" id="KW-0812">Transmembrane</keyword>